<feature type="region of interest" description="Disordered" evidence="6">
    <location>
        <begin position="89"/>
        <end position="108"/>
    </location>
</feature>
<evidence type="ECO:0000313" key="7">
    <source>
        <dbReference type="EMBL" id="KAK4463747.1"/>
    </source>
</evidence>
<dbReference type="CDD" id="cd00488">
    <property type="entry name" value="PCD_DCoH"/>
    <property type="match status" value="1"/>
</dbReference>
<accession>A0AAV9HW69</accession>
<keyword evidence="4" id="KW-0456">Lyase</keyword>
<evidence type="ECO:0000256" key="1">
    <source>
        <dbReference type="ARBA" id="ARBA00001554"/>
    </source>
</evidence>
<evidence type="ECO:0000256" key="5">
    <source>
        <dbReference type="ARBA" id="ARBA00030497"/>
    </source>
</evidence>
<dbReference type="InterPro" id="IPR001533">
    <property type="entry name" value="Pterin_deHydtase"/>
</dbReference>
<dbReference type="Proteomes" id="UP001321749">
    <property type="component" value="Unassembled WGS sequence"/>
</dbReference>
<comment type="catalytic activity">
    <reaction evidence="1">
        <text>(4aS,6R)-4a-hydroxy-L-erythro-5,6,7,8-tetrahydrobiopterin = (6R)-L-erythro-6,7-dihydrobiopterin + H2O</text>
        <dbReference type="Rhea" id="RHEA:11920"/>
        <dbReference type="ChEBI" id="CHEBI:15377"/>
        <dbReference type="ChEBI" id="CHEBI:15642"/>
        <dbReference type="ChEBI" id="CHEBI:43120"/>
        <dbReference type="EC" id="4.2.1.96"/>
    </reaction>
</comment>
<comment type="caution">
    <text evidence="7">The sequence shown here is derived from an EMBL/GenBank/DDBJ whole genome shotgun (WGS) entry which is preliminary data.</text>
</comment>
<gene>
    <name evidence="7" type="ORF">QBC42DRAFT_60710</name>
</gene>
<keyword evidence="8" id="KW-1185">Reference proteome</keyword>
<name>A0AAV9HW69_9PEZI</name>
<proteinExistence type="inferred from homology"/>
<dbReference type="AlphaFoldDB" id="A0AAV9HW69"/>
<dbReference type="EMBL" id="MU864956">
    <property type="protein sequence ID" value="KAK4463747.1"/>
    <property type="molecule type" value="Genomic_DNA"/>
</dbReference>
<dbReference type="SUPFAM" id="SSF55248">
    <property type="entry name" value="PCD-like"/>
    <property type="match status" value="1"/>
</dbReference>
<reference evidence="7" key="2">
    <citation type="submission" date="2023-06" db="EMBL/GenBank/DDBJ databases">
        <authorList>
            <consortium name="Lawrence Berkeley National Laboratory"/>
            <person name="Mondo S.J."/>
            <person name="Hensen N."/>
            <person name="Bonometti L."/>
            <person name="Westerberg I."/>
            <person name="Brannstrom I.O."/>
            <person name="Guillou S."/>
            <person name="Cros-Aarteil S."/>
            <person name="Calhoun S."/>
            <person name="Haridas S."/>
            <person name="Kuo A."/>
            <person name="Pangilinan J."/>
            <person name="Riley R."/>
            <person name="Labutti K."/>
            <person name="Andreopoulos B."/>
            <person name="Lipzen A."/>
            <person name="Chen C."/>
            <person name="Yanf M."/>
            <person name="Daum C."/>
            <person name="Ng V."/>
            <person name="Clum A."/>
            <person name="Steindorff A."/>
            <person name="Ohm R."/>
            <person name="Martin F."/>
            <person name="Silar P."/>
            <person name="Natvig D."/>
            <person name="Lalanne C."/>
            <person name="Gautier V."/>
            <person name="Ament-Velasquez S.L."/>
            <person name="Kruys A."/>
            <person name="Hutchinson M.I."/>
            <person name="Powell A.J."/>
            <person name="Barry K."/>
            <person name="Miller A.N."/>
            <person name="Grigoriev I.V."/>
            <person name="Debuchy R."/>
            <person name="Gladieux P."/>
            <person name="Thoren M.H."/>
            <person name="Johannesson H."/>
        </authorList>
    </citation>
    <scope>NUCLEOTIDE SEQUENCE</scope>
    <source>
        <strain evidence="7">PSN324</strain>
    </source>
</reference>
<protein>
    <recommendedName>
        <fullName evidence="3">4a-hydroxytetrahydrobiopterin dehydratase</fullName>
        <ecNumber evidence="3">4.2.1.96</ecNumber>
    </recommendedName>
    <alternativeName>
        <fullName evidence="5">4-alpha-hydroxy-tetrahydropterin dehydratase</fullName>
    </alternativeName>
</protein>
<comment type="similarity">
    <text evidence="2">Belongs to the pterin-4-alpha-carbinolamine dehydratase family.</text>
</comment>
<evidence type="ECO:0000256" key="2">
    <source>
        <dbReference type="ARBA" id="ARBA00006472"/>
    </source>
</evidence>
<evidence type="ECO:0000256" key="6">
    <source>
        <dbReference type="SAM" id="MobiDB-lite"/>
    </source>
</evidence>
<organism evidence="7 8">
    <name type="scientific">Cladorrhinum samala</name>
    <dbReference type="NCBI Taxonomy" id="585594"/>
    <lineage>
        <taxon>Eukaryota</taxon>
        <taxon>Fungi</taxon>
        <taxon>Dikarya</taxon>
        <taxon>Ascomycota</taxon>
        <taxon>Pezizomycotina</taxon>
        <taxon>Sordariomycetes</taxon>
        <taxon>Sordariomycetidae</taxon>
        <taxon>Sordariales</taxon>
        <taxon>Podosporaceae</taxon>
        <taxon>Cladorrhinum</taxon>
    </lineage>
</organism>
<evidence type="ECO:0000256" key="4">
    <source>
        <dbReference type="ARBA" id="ARBA00023239"/>
    </source>
</evidence>
<dbReference type="PANTHER" id="PTHR12599:SF0">
    <property type="entry name" value="PTERIN-4-ALPHA-CARBINOLAMINE DEHYDRATASE"/>
    <property type="match status" value="1"/>
</dbReference>
<dbReference type="Gene3D" id="3.30.1360.20">
    <property type="entry name" value="Transcriptional coactivator/pterin dehydratase"/>
    <property type="match status" value="1"/>
</dbReference>
<feature type="region of interest" description="Disordered" evidence="6">
    <location>
        <begin position="28"/>
        <end position="82"/>
    </location>
</feature>
<sequence>MRLLLQTSFQAPRHIRVLRQLQHPRSFATTTPTVLSSTSSSFGSSSPPPPPPPTSNNDDDSFSPSQPTTNPENDKAAPHQAPQRVVRGAELNENTLKEANPTFDGIRKDQSPEAKLALLNTFLKANWALAPHSSASGPRCSLTQTFRFKKFEQAMSFVNQVAGAASKHNHHPEWSNIYNAVFVRWTTHSDDSGLTHMDFKLAWETEAIAKAIWHSTGGNPADQEGVREKRAKKLKDLADEVLKKTGAKEAGA</sequence>
<reference evidence="7" key="1">
    <citation type="journal article" date="2023" name="Mol. Phylogenet. Evol.">
        <title>Genome-scale phylogeny and comparative genomics of the fungal order Sordariales.</title>
        <authorList>
            <person name="Hensen N."/>
            <person name="Bonometti L."/>
            <person name="Westerberg I."/>
            <person name="Brannstrom I.O."/>
            <person name="Guillou S."/>
            <person name="Cros-Aarteil S."/>
            <person name="Calhoun S."/>
            <person name="Haridas S."/>
            <person name="Kuo A."/>
            <person name="Mondo S."/>
            <person name="Pangilinan J."/>
            <person name="Riley R."/>
            <person name="LaButti K."/>
            <person name="Andreopoulos B."/>
            <person name="Lipzen A."/>
            <person name="Chen C."/>
            <person name="Yan M."/>
            <person name="Daum C."/>
            <person name="Ng V."/>
            <person name="Clum A."/>
            <person name="Steindorff A."/>
            <person name="Ohm R.A."/>
            <person name="Martin F."/>
            <person name="Silar P."/>
            <person name="Natvig D.O."/>
            <person name="Lalanne C."/>
            <person name="Gautier V."/>
            <person name="Ament-Velasquez S.L."/>
            <person name="Kruys A."/>
            <person name="Hutchinson M.I."/>
            <person name="Powell A.J."/>
            <person name="Barry K."/>
            <person name="Miller A.N."/>
            <person name="Grigoriev I.V."/>
            <person name="Debuchy R."/>
            <person name="Gladieux P."/>
            <person name="Hiltunen Thoren M."/>
            <person name="Johannesson H."/>
        </authorList>
    </citation>
    <scope>NUCLEOTIDE SEQUENCE</scope>
    <source>
        <strain evidence="7">PSN324</strain>
    </source>
</reference>
<dbReference type="GO" id="GO:0008124">
    <property type="term" value="F:4-alpha-hydroxytetrahydrobiopterin dehydratase activity"/>
    <property type="evidence" value="ECO:0007669"/>
    <property type="project" value="UniProtKB-EC"/>
</dbReference>
<feature type="compositionally biased region" description="Low complexity" evidence="6">
    <location>
        <begin position="29"/>
        <end position="45"/>
    </location>
</feature>
<evidence type="ECO:0000256" key="3">
    <source>
        <dbReference type="ARBA" id="ARBA00013252"/>
    </source>
</evidence>
<evidence type="ECO:0000313" key="8">
    <source>
        <dbReference type="Proteomes" id="UP001321749"/>
    </source>
</evidence>
<dbReference type="InterPro" id="IPR036428">
    <property type="entry name" value="PCD_sf"/>
</dbReference>
<dbReference type="PANTHER" id="PTHR12599">
    <property type="entry name" value="PTERIN-4-ALPHA-CARBINOLAMINE DEHYDRATASE"/>
    <property type="match status" value="1"/>
</dbReference>
<dbReference type="EC" id="4.2.1.96" evidence="3"/>
<dbReference type="GO" id="GO:0006729">
    <property type="term" value="P:tetrahydrobiopterin biosynthetic process"/>
    <property type="evidence" value="ECO:0007669"/>
    <property type="project" value="InterPro"/>
</dbReference>
<dbReference type="Pfam" id="PF01329">
    <property type="entry name" value="Pterin_4a"/>
    <property type="match status" value="1"/>
</dbReference>